<dbReference type="PANTHER" id="PTHR43037">
    <property type="entry name" value="UNNAMED PRODUCT-RELATED"/>
    <property type="match status" value="1"/>
</dbReference>
<evidence type="ECO:0000313" key="3">
    <source>
        <dbReference type="EMBL" id="MBB5132411.1"/>
    </source>
</evidence>
<gene>
    <name evidence="3" type="ORF">HNP84_002127</name>
</gene>
<dbReference type="GO" id="GO:0016787">
    <property type="term" value="F:hydrolase activity"/>
    <property type="evidence" value="ECO:0007669"/>
    <property type="project" value="UniProtKB-KW"/>
</dbReference>
<keyword evidence="1" id="KW-0732">Signal</keyword>
<dbReference type="SUPFAM" id="SSF53474">
    <property type="entry name" value="alpha/beta-Hydrolases"/>
    <property type="match status" value="1"/>
</dbReference>
<evidence type="ECO:0000256" key="2">
    <source>
        <dbReference type="ARBA" id="ARBA00022801"/>
    </source>
</evidence>
<dbReference type="AlphaFoldDB" id="A0A840P3H1"/>
<dbReference type="InterPro" id="IPR029058">
    <property type="entry name" value="AB_hydrolase_fold"/>
</dbReference>
<dbReference type="InterPro" id="IPR050955">
    <property type="entry name" value="Plant_Biomass_Hydrol_Est"/>
</dbReference>
<dbReference type="Proteomes" id="UP000578449">
    <property type="component" value="Unassembled WGS sequence"/>
</dbReference>
<protein>
    <submittedName>
        <fullName evidence="3">Poly(3-hydroxybutyrate) depolymerase</fullName>
    </submittedName>
</protein>
<dbReference type="RefSeq" id="WP_185049343.1">
    <property type="nucleotide sequence ID" value="NZ_BAABIX010000003.1"/>
</dbReference>
<evidence type="ECO:0000313" key="4">
    <source>
        <dbReference type="Proteomes" id="UP000578449"/>
    </source>
</evidence>
<evidence type="ECO:0000256" key="1">
    <source>
        <dbReference type="ARBA" id="ARBA00022729"/>
    </source>
</evidence>
<dbReference type="PANTHER" id="PTHR43037:SF5">
    <property type="entry name" value="FERULOYL ESTERASE"/>
    <property type="match status" value="1"/>
</dbReference>
<keyword evidence="2" id="KW-0378">Hydrolase</keyword>
<sequence length="285" mass="30892">MIRVADLPAGHPGRRLLTGRTMFFAAPSEQRCSYCLYVPAQWAPETKLPVLVAVHGTGRRPEQLREALVPFADEHGVIVVAPLFPAGIGDPDDVHAYKFLDGHGVRYDLVLLDIVEQVGHRWNARVDRIMLYGHSGGGQFAHRFLYLHPGRLAAVAISAPGRVTLLDDTLPWFTGVADTRSRFGIEVDPRAIARVPVLLTIGAEDDGIADLTVVSDDGGRQPGTTRRERLDRLADSFTAHGVPWTQAVIPGGGHDTAATLPAVTRFLADALSRSEEPAAEPARGR</sequence>
<accession>A0A840P3H1</accession>
<dbReference type="EMBL" id="JACHGN010000004">
    <property type="protein sequence ID" value="MBB5132411.1"/>
    <property type="molecule type" value="Genomic_DNA"/>
</dbReference>
<proteinExistence type="predicted"/>
<dbReference type="Gene3D" id="3.40.50.1820">
    <property type="entry name" value="alpha/beta hydrolase"/>
    <property type="match status" value="1"/>
</dbReference>
<organism evidence="3 4">
    <name type="scientific">Thermocatellispora tengchongensis</name>
    <dbReference type="NCBI Taxonomy" id="1073253"/>
    <lineage>
        <taxon>Bacteria</taxon>
        <taxon>Bacillati</taxon>
        <taxon>Actinomycetota</taxon>
        <taxon>Actinomycetes</taxon>
        <taxon>Streptosporangiales</taxon>
        <taxon>Streptosporangiaceae</taxon>
        <taxon>Thermocatellispora</taxon>
    </lineage>
</organism>
<comment type="caution">
    <text evidence="3">The sequence shown here is derived from an EMBL/GenBank/DDBJ whole genome shotgun (WGS) entry which is preliminary data.</text>
</comment>
<keyword evidence="4" id="KW-1185">Reference proteome</keyword>
<name>A0A840P3H1_9ACTN</name>
<reference evidence="3 4" key="1">
    <citation type="submission" date="2020-08" db="EMBL/GenBank/DDBJ databases">
        <title>Genomic Encyclopedia of Type Strains, Phase IV (KMG-IV): sequencing the most valuable type-strain genomes for metagenomic binning, comparative biology and taxonomic classification.</title>
        <authorList>
            <person name="Goeker M."/>
        </authorList>
    </citation>
    <scope>NUCLEOTIDE SEQUENCE [LARGE SCALE GENOMIC DNA]</scope>
    <source>
        <strain evidence="3 4">DSM 45615</strain>
    </source>
</reference>